<reference evidence="2 3" key="1">
    <citation type="submission" date="2012-06" db="EMBL/GenBank/DDBJ databases">
        <title>Finished chromosome of genome of Crinalium epipsammum PCC 9333.</title>
        <authorList>
            <consortium name="US DOE Joint Genome Institute"/>
            <person name="Gugger M."/>
            <person name="Coursin T."/>
            <person name="Rippka R."/>
            <person name="Tandeau De Marsac N."/>
            <person name="Huntemann M."/>
            <person name="Wei C.-L."/>
            <person name="Han J."/>
            <person name="Detter J.C."/>
            <person name="Han C."/>
            <person name="Tapia R."/>
            <person name="Davenport K."/>
            <person name="Daligault H."/>
            <person name="Erkkila T."/>
            <person name="Gu W."/>
            <person name="Munk A.C.C."/>
            <person name="Teshima H."/>
            <person name="Xu Y."/>
            <person name="Chain P."/>
            <person name="Chen A."/>
            <person name="Krypides N."/>
            <person name="Mavromatis K."/>
            <person name="Markowitz V."/>
            <person name="Szeto E."/>
            <person name="Ivanova N."/>
            <person name="Mikhailova N."/>
            <person name="Ovchinnikova G."/>
            <person name="Pagani I."/>
            <person name="Pati A."/>
            <person name="Goodwin L."/>
            <person name="Peters L."/>
            <person name="Pitluck S."/>
            <person name="Woyke T."/>
            <person name="Kerfeld C."/>
        </authorList>
    </citation>
    <scope>NUCLEOTIDE SEQUENCE [LARGE SCALE GENOMIC DNA]</scope>
    <source>
        <strain evidence="2 3">PCC 9333</strain>
    </source>
</reference>
<dbReference type="AlphaFoldDB" id="K9VW97"/>
<protein>
    <submittedName>
        <fullName evidence="2">Rhodanese-like protein</fullName>
    </submittedName>
</protein>
<dbReference type="KEGG" id="cep:Cri9333_1486"/>
<dbReference type="SUPFAM" id="SSF52821">
    <property type="entry name" value="Rhodanese/Cell cycle control phosphatase"/>
    <property type="match status" value="1"/>
</dbReference>
<dbReference type="PANTHER" id="PTHR44086">
    <property type="entry name" value="THIOSULFATE SULFURTRANSFERASE RDL2, MITOCHONDRIAL-RELATED"/>
    <property type="match status" value="1"/>
</dbReference>
<organism evidence="2 3">
    <name type="scientific">Crinalium epipsammum PCC 9333</name>
    <dbReference type="NCBI Taxonomy" id="1173022"/>
    <lineage>
        <taxon>Bacteria</taxon>
        <taxon>Bacillati</taxon>
        <taxon>Cyanobacteriota</taxon>
        <taxon>Cyanophyceae</taxon>
        <taxon>Gomontiellales</taxon>
        <taxon>Gomontiellaceae</taxon>
        <taxon>Crinalium</taxon>
    </lineage>
</organism>
<dbReference type="STRING" id="1173022.Cri9333_1486"/>
<dbReference type="GO" id="GO:0004792">
    <property type="term" value="F:thiosulfate-cyanide sulfurtransferase activity"/>
    <property type="evidence" value="ECO:0007669"/>
    <property type="project" value="TreeGrafter"/>
</dbReference>
<proteinExistence type="predicted"/>
<evidence type="ECO:0000313" key="3">
    <source>
        <dbReference type="Proteomes" id="UP000010472"/>
    </source>
</evidence>
<keyword evidence="3" id="KW-1185">Reference proteome</keyword>
<dbReference type="Pfam" id="PF00581">
    <property type="entry name" value="Rhodanese"/>
    <property type="match status" value="1"/>
</dbReference>
<gene>
    <name evidence="2" type="ORF">Cri9333_1486</name>
</gene>
<dbReference type="CDD" id="cd00158">
    <property type="entry name" value="RHOD"/>
    <property type="match status" value="1"/>
</dbReference>
<dbReference type="HOGENOM" id="CLU_089574_5_1_3"/>
<evidence type="ECO:0000259" key="1">
    <source>
        <dbReference type="PROSITE" id="PS50206"/>
    </source>
</evidence>
<dbReference type="eggNOG" id="COG0607">
    <property type="taxonomic scope" value="Bacteria"/>
</dbReference>
<dbReference type="PANTHER" id="PTHR44086:SF10">
    <property type="entry name" value="THIOSULFATE SULFURTRANSFERASE_RHODANESE-LIKE DOMAIN-CONTAINING PROTEIN 3"/>
    <property type="match status" value="1"/>
</dbReference>
<dbReference type="InterPro" id="IPR036873">
    <property type="entry name" value="Rhodanese-like_dom_sf"/>
</dbReference>
<dbReference type="Gene3D" id="3.40.250.10">
    <property type="entry name" value="Rhodanese-like domain"/>
    <property type="match status" value="1"/>
</dbReference>
<feature type="domain" description="Rhodanese" evidence="1">
    <location>
        <begin position="49"/>
        <end position="149"/>
    </location>
</feature>
<dbReference type="SMART" id="SM00450">
    <property type="entry name" value="RHOD"/>
    <property type="match status" value="1"/>
</dbReference>
<dbReference type="EMBL" id="CP003620">
    <property type="protein sequence ID" value="AFZ12378.1"/>
    <property type="molecule type" value="Genomic_DNA"/>
</dbReference>
<dbReference type="PROSITE" id="PS50206">
    <property type="entry name" value="RHODANESE_3"/>
    <property type="match status" value="1"/>
</dbReference>
<evidence type="ECO:0000313" key="2">
    <source>
        <dbReference type="EMBL" id="AFZ12378.1"/>
    </source>
</evidence>
<dbReference type="InterPro" id="IPR001763">
    <property type="entry name" value="Rhodanese-like_dom"/>
</dbReference>
<accession>K9VW97</accession>
<dbReference type="Proteomes" id="UP000010472">
    <property type="component" value="Chromosome"/>
</dbReference>
<sequence>MRSLRNATQLRIIESMIAFNLLKRLIRLKFPSVQSVTTIEFAQWLENAAMPDLLILDARSEAEYAVSHLQAAKHIKAINFDAIPLQSRFAQSARYANAIAPETKIVVYCSIGYRSAKAAQQLQQAGFPNVFNLEGGIFQWANEQRPVFKDGLSTQCVHPYNSAWGKLLN</sequence>
<name>K9VW97_9CYAN</name>